<dbReference type="Pfam" id="PF13231">
    <property type="entry name" value="PMT_2"/>
    <property type="match status" value="1"/>
</dbReference>
<feature type="transmembrane region" description="Helical" evidence="8">
    <location>
        <begin position="139"/>
        <end position="157"/>
    </location>
</feature>
<evidence type="ECO:0000256" key="2">
    <source>
        <dbReference type="ARBA" id="ARBA00022475"/>
    </source>
</evidence>
<keyword evidence="11" id="KW-1185">Reference proteome</keyword>
<comment type="caution">
    <text evidence="10">The sequence shown here is derived from an EMBL/GenBank/DDBJ whole genome shotgun (WGS) entry which is preliminary data.</text>
</comment>
<evidence type="ECO:0000256" key="6">
    <source>
        <dbReference type="ARBA" id="ARBA00022989"/>
    </source>
</evidence>
<evidence type="ECO:0000313" key="11">
    <source>
        <dbReference type="Proteomes" id="UP000283523"/>
    </source>
</evidence>
<dbReference type="GO" id="GO:0016763">
    <property type="term" value="F:pentosyltransferase activity"/>
    <property type="evidence" value="ECO:0007669"/>
    <property type="project" value="TreeGrafter"/>
</dbReference>
<keyword evidence="3" id="KW-0328">Glycosyltransferase</keyword>
<feature type="transmembrane region" description="Helical" evidence="8">
    <location>
        <begin position="109"/>
        <end position="130"/>
    </location>
</feature>
<reference evidence="10 11" key="1">
    <citation type="submission" date="2018-08" db="EMBL/GenBank/DDBJ databases">
        <title>Fibrisoma montanum sp. nov., isolated from Danxia mountain soil.</title>
        <authorList>
            <person name="Huang Y."/>
        </authorList>
    </citation>
    <scope>NUCLEOTIDE SEQUENCE [LARGE SCALE GENOMIC DNA]</scope>
    <source>
        <strain evidence="10 11">HYT19</strain>
    </source>
</reference>
<keyword evidence="2" id="KW-1003">Cell membrane</keyword>
<evidence type="ECO:0000256" key="7">
    <source>
        <dbReference type="ARBA" id="ARBA00023136"/>
    </source>
</evidence>
<dbReference type="RefSeq" id="WP_119667967.1">
    <property type="nucleotide sequence ID" value="NZ_QXED01000003.1"/>
</dbReference>
<feature type="transmembrane region" description="Helical" evidence="8">
    <location>
        <begin position="400"/>
        <end position="419"/>
    </location>
</feature>
<evidence type="ECO:0000256" key="5">
    <source>
        <dbReference type="ARBA" id="ARBA00022692"/>
    </source>
</evidence>
<keyword evidence="5 8" id="KW-0812">Transmembrane</keyword>
<accession>A0A418MBJ6</accession>
<keyword evidence="4" id="KW-0808">Transferase</keyword>
<dbReference type="GO" id="GO:0005886">
    <property type="term" value="C:plasma membrane"/>
    <property type="evidence" value="ECO:0007669"/>
    <property type="project" value="UniProtKB-SubCell"/>
</dbReference>
<evidence type="ECO:0000259" key="9">
    <source>
        <dbReference type="Pfam" id="PF13231"/>
    </source>
</evidence>
<proteinExistence type="predicted"/>
<evidence type="ECO:0000256" key="4">
    <source>
        <dbReference type="ARBA" id="ARBA00022679"/>
    </source>
</evidence>
<dbReference type="PANTHER" id="PTHR33908">
    <property type="entry name" value="MANNOSYLTRANSFERASE YKCB-RELATED"/>
    <property type="match status" value="1"/>
</dbReference>
<feature type="transmembrane region" description="Helical" evidence="8">
    <location>
        <begin position="431"/>
        <end position="449"/>
    </location>
</feature>
<dbReference type="EMBL" id="QXED01000003">
    <property type="protein sequence ID" value="RIV23751.1"/>
    <property type="molecule type" value="Genomic_DNA"/>
</dbReference>
<evidence type="ECO:0000256" key="8">
    <source>
        <dbReference type="SAM" id="Phobius"/>
    </source>
</evidence>
<feature type="transmembrane region" description="Helical" evidence="8">
    <location>
        <begin position="371"/>
        <end position="388"/>
    </location>
</feature>
<feature type="transmembrane region" description="Helical" evidence="8">
    <location>
        <begin position="317"/>
        <end position="336"/>
    </location>
</feature>
<protein>
    <recommendedName>
        <fullName evidence="9">Glycosyltransferase RgtA/B/C/D-like domain-containing protein</fullName>
    </recommendedName>
</protein>
<evidence type="ECO:0000313" key="10">
    <source>
        <dbReference type="EMBL" id="RIV23751.1"/>
    </source>
</evidence>
<dbReference type="Proteomes" id="UP000283523">
    <property type="component" value="Unassembled WGS sequence"/>
</dbReference>
<name>A0A418MBJ6_9BACT</name>
<feature type="transmembrane region" description="Helical" evidence="8">
    <location>
        <begin position="163"/>
        <end position="181"/>
    </location>
</feature>
<comment type="subcellular location">
    <subcellularLocation>
        <location evidence="1">Cell membrane</location>
        <topology evidence="1">Multi-pass membrane protein</topology>
    </subcellularLocation>
</comment>
<organism evidence="10 11">
    <name type="scientific">Fibrisoma montanum</name>
    <dbReference type="NCBI Taxonomy" id="2305895"/>
    <lineage>
        <taxon>Bacteria</taxon>
        <taxon>Pseudomonadati</taxon>
        <taxon>Bacteroidota</taxon>
        <taxon>Cytophagia</taxon>
        <taxon>Cytophagales</taxon>
        <taxon>Spirosomataceae</taxon>
        <taxon>Fibrisoma</taxon>
    </lineage>
</organism>
<feature type="domain" description="Glycosyltransferase RgtA/B/C/D-like" evidence="9">
    <location>
        <begin position="90"/>
        <end position="249"/>
    </location>
</feature>
<keyword evidence="7 8" id="KW-0472">Membrane</keyword>
<evidence type="ECO:0000256" key="3">
    <source>
        <dbReference type="ARBA" id="ARBA00022676"/>
    </source>
</evidence>
<feature type="transmembrane region" description="Helical" evidence="8">
    <location>
        <begin position="193"/>
        <end position="226"/>
    </location>
</feature>
<dbReference type="OrthoDB" id="1467253at2"/>
<dbReference type="InterPro" id="IPR050297">
    <property type="entry name" value="LipidA_mod_glycosyltrf_83"/>
</dbReference>
<feature type="transmembrane region" description="Helical" evidence="8">
    <location>
        <begin position="348"/>
        <end position="364"/>
    </location>
</feature>
<dbReference type="GO" id="GO:0009103">
    <property type="term" value="P:lipopolysaccharide biosynthetic process"/>
    <property type="evidence" value="ECO:0007669"/>
    <property type="project" value="UniProtKB-ARBA"/>
</dbReference>
<dbReference type="PANTHER" id="PTHR33908:SF11">
    <property type="entry name" value="MEMBRANE PROTEIN"/>
    <property type="match status" value="1"/>
</dbReference>
<feature type="transmembrane region" description="Helical" evidence="8">
    <location>
        <begin position="232"/>
        <end position="252"/>
    </location>
</feature>
<feature type="transmembrane region" description="Helical" evidence="8">
    <location>
        <begin position="455"/>
        <end position="476"/>
    </location>
</feature>
<dbReference type="InterPro" id="IPR038731">
    <property type="entry name" value="RgtA/B/C-like"/>
</dbReference>
<keyword evidence="6 8" id="KW-1133">Transmembrane helix</keyword>
<evidence type="ECO:0000256" key="1">
    <source>
        <dbReference type="ARBA" id="ARBA00004651"/>
    </source>
</evidence>
<dbReference type="AlphaFoldDB" id="A0A418MBJ6"/>
<gene>
    <name evidence="10" type="ORF">DYU11_12310</name>
</gene>
<sequence>MQFSKNRTLWLTLILLLAFGLRLYRSGTYGIYLDEKYTMVISQGIVMEGSNQHDVFFTPGKTYFTPAEFWSPKTIQDFIEANIRGDIGNSPAYYAVLWGWMKVFGLSDFSARFPSVLFSTLLVGLVYIFVRRHFRSESLALLSALIAAVEPFFIAYSHMARNYSFSFFLTLLATHLFLLLLERARNQQRVGGLFVAYGLTFVLSLLSHYLTITVFLCHGIYMLLYVRKPRLWLSFSVVALIGVAVVSLWFIYGGGKYTFQTLAYQAQVYRQAALTNPYNNGFGIILPATILTVGERSLPIWADLFILSNGLGQADALGVRNLLVALGFGLAAGWLLSRYVGRTDVPGWVAPVYVALLLIGLPLYTVMKPQYVVVAALPSFAYLLYRALREDTTREQRPFLVLVTLLAAVPTLFLLLMSFRNGHTYGITQRYSGFSFPYTALLVALILQRMARLPIAFRVVLVGVTFLQGVLVAQLLNRIYDDSAPKYTYFGRPRGPNPHYLVAQKIRNQYAPGDTVLYPSVPLSFRDEVEKTYWPYSIQDAQLTNLYLPKDATYLQRLDTTQTDRIILVKGRTGEKITLFDLDGKTHRY</sequence>